<dbReference type="GO" id="GO:0005524">
    <property type="term" value="F:ATP binding"/>
    <property type="evidence" value="ECO:0007669"/>
    <property type="project" value="InterPro"/>
</dbReference>
<name>A0A451ATN7_9GAMM</name>
<dbReference type="SUPFAM" id="SSF90123">
    <property type="entry name" value="ABC transporter transmembrane region"/>
    <property type="match status" value="1"/>
</dbReference>
<evidence type="ECO:0000256" key="1">
    <source>
        <dbReference type="ARBA" id="ARBA00004651"/>
    </source>
</evidence>
<evidence type="ECO:0000256" key="3">
    <source>
        <dbReference type="ARBA" id="ARBA00022989"/>
    </source>
</evidence>
<dbReference type="GO" id="GO:0140359">
    <property type="term" value="F:ABC-type transporter activity"/>
    <property type="evidence" value="ECO:0007669"/>
    <property type="project" value="InterPro"/>
</dbReference>
<feature type="transmembrane region" description="Helical" evidence="5">
    <location>
        <begin position="69"/>
        <end position="90"/>
    </location>
</feature>
<evidence type="ECO:0000313" key="7">
    <source>
        <dbReference type="EMBL" id="VFK66076.1"/>
    </source>
</evidence>
<gene>
    <name evidence="7" type="ORF">BECKUNK1418G_GA0071005_107822</name>
    <name evidence="8" type="ORF">BECKUNK1418H_GA0071006_10137</name>
</gene>
<dbReference type="InterPro" id="IPR011527">
    <property type="entry name" value="ABC1_TM_dom"/>
</dbReference>
<feature type="domain" description="ABC transmembrane type-1" evidence="6">
    <location>
        <begin position="15"/>
        <end position="125"/>
    </location>
</feature>
<sequence>MIPSSRHQWNDVSPFGDLNKDVRESISSLRLTKAFGREIVEIGKFNRIASETNEANARVAKADSKYHPVIELGVGFSFFLSVAGGAWLIYRGDMTLGQLTSFSLYLGYMIWPMFAVGLFLNLLERG</sequence>
<reference evidence="8" key="1">
    <citation type="submission" date="2019-02" db="EMBL/GenBank/DDBJ databases">
        <authorList>
            <person name="Gruber-Vodicka R. H."/>
            <person name="Seah K. B. B."/>
        </authorList>
    </citation>
    <scope>NUCLEOTIDE SEQUENCE</scope>
    <source>
        <strain evidence="8">BECK_BY19</strain>
        <strain evidence="7">BECK_BY8</strain>
    </source>
</reference>
<dbReference type="InterPro" id="IPR036640">
    <property type="entry name" value="ABC1_TM_sf"/>
</dbReference>
<organism evidence="8">
    <name type="scientific">Candidatus Kentrum sp. UNK</name>
    <dbReference type="NCBI Taxonomy" id="2126344"/>
    <lineage>
        <taxon>Bacteria</taxon>
        <taxon>Pseudomonadati</taxon>
        <taxon>Pseudomonadota</taxon>
        <taxon>Gammaproteobacteria</taxon>
        <taxon>Candidatus Kentrum</taxon>
    </lineage>
</organism>
<proteinExistence type="predicted"/>
<dbReference type="Pfam" id="PF00664">
    <property type="entry name" value="ABC_membrane"/>
    <property type="match status" value="1"/>
</dbReference>
<keyword evidence="2 5" id="KW-0812">Transmembrane</keyword>
<evidence type="ECO:0000256" key="5">
    <source>
        <dbReference type="SAM" id="Phobius"/>
    </source>
</evidence>
<evidence type="ECO:0000256" key="2">
    <source>
        <dbReference type="ARBA" id="ARBA00022692"/>
    </source>
</evidence>
<evidence type="ECO:0000259" key="6">
    <source>
        <dbReference type="PROSITE" id="PS50929"/>
    </source>
</evidence>
<feature type="transmembrane region" description="Helical" evidence="5">
    <location>
        <begin position="102"/>
        <end position="123"/>
    </location>
</feature>
<keyword evidence="4 5" id="KW-0472">Membrane</keyword>
<evidence type="ECO:0000313" key="8">
    <source>
        <dbReference type="EMBL" id="VFK69375.1"/>
    </source>
</evidence>
<dbReference type="AlphaFoldDB" id="A0A451ATN7"/>
<dbReference type="Gene3D" id="1.20.1560.10">
    <property type="entry name" value="ABC transporter type 1, transmembrane domain"/>
    <property type="match status" value="1"/>
</dbReference>
<dbReference type="EMBL" id="CAADGD010000013">
    <property type="protein sequence ID" value="VFK69375.1"/>
    <property type="molecule type" value="Genomic_DNA"/>
</dbReference>
<dbReference type="PROSITE" id="PS50929">
    <property type="entry name" value="ABC_TM1F"/>
    <property type="match status" value="1"/>
</dbReference>
<keyword evidence="3 5" id="KW-1133">Transmembrane helix</keyword>
<comment type="subcellular location">
    <subcellularLocation>
        <location evidence="1">Cell membrane</location>
        <topology evidence="1">Multi-pass membrane protein</topology>
    </subcellularLocation>
</comment>
<protein>
    <submittedName>
        <fullName evidence="8">ABC transporter transmembrane region</fullName>
    </submittedName>
</protein>
<dbReference type="EMBL" id="CAADFZ010000078">
    <property type="protein sequence ID" value="VFK66076.1"/>
    <property type="molecule type" value="Genomic_DNA"/>
</dbReference>
<accession>A0A451ATN7</accession>
<dbReference type="GO" id="GO:0005886">
    <property type="term" value="C:plasma membrane"/>
    <property type="evidence" value="ECO:0007669"/>
    <property type="project" value="UniProtKB-SubCell"/>
</dbReference>
<evidence type="ECO:0000256" key="4">
    <source>
        <dbReference type="ARBA" id="ARBA00023136"/>
    </source>
</evidence>